<feature type="transmembrane region" description="Helical" evidence="1">
    <location>
        <begin position="377"/>
        <end position="397"/>
    </location>
</feature>
<comment type="caution">
    <text evidence="2">The sequence shown here is derived from an EMBL/GenBank/DDBJ whole genome shotgun (WGS) entry which is preliminary data.</text>
</comment>
<dbReference type="Proteomes" id="UP000014243">
    <property type="component" value="Unassembled WGS sequence"/>
</dbReference>
<feature type="transmembrane region" description="Helical" evidence="1">
    <location>
        <begin position="188"/>
        <end position="204"/>
    </location>
</feature>
<organism evidence="2 3">
    <name type="scientific">Lacticaseibacillus paracasei subsp. paracasei Lpp126</name>
    <dbReference type="NCBI Taxonomy" id="1256206"/>
    <lineage>
        <taxon>Bacteria</taxon>
        <taxon>Bacillati</taxon>
        <taxon>Bacillota</taxon>
        <taxon>Bacilli</taxon>
        <taxon>Lactobacillales</taxon>
        <taxon>Lactobacillaceae</taxon>
        <taxon>Lacticaseibacillus</taxon>
    </lineage>
</organism>
<evidence type="ECO:0000313" key="2">
    <source>
        <dbReference type="EMBL" id="EPC71712.1"/>
    </source>
</evidence>
<dbReference type="PATRIC" id="fig|1256206.3.peg.2290"/>
<feature type="transmembrane region" description="Helical" evidence="1">
    <location>
        <begin position="210"/>
        <end position="227"/>
    </location>
</feature>
<name>S2R0I4_LACPA</name>
<accession>S2R0I4</accession>
<dbReference type="EMBL" id="ANKC01001067">
    <property type="protein sequence ID" value="EPC71712.1"/>
    <property type="molecule type" value="Genomic_DNA"/>
</dbReference>
<dbReference type="NCBIfam" id="TIGR04370">
    <property type="entry name" value="glyco_rpt_poly"/>
    <property type="match status" value="1"/>
</dbReference>
<proteinExistence type="predicted"/>
<feature type="transmembrane region" description="Helical" evidence="1">
    <location>
        <begin position="56"/>
        <end position="81"/>
    </location>
</feature>
<protein>
    <submittedName>
        <fullName evidence="2">Polysaccharide polymerase</fullName>
    </submittedName>
</protein>
<keyword evidence="1" id="KW-0472">Membrane</keyword>
<reference evidence="2 3" key="1">
    <citation type="journal article" date="2013" name="PLoS ONE">
        <title>Lactobacillus paracasei comparative genomics: towards species pan-genome definition and exploitation of diversity.</title>
        <authorList>
            <person name="Smokvina T."/>
            <person name="Wels M."/>
            <person name="Polka J."/>
            <person name="Chervaux C."/>
            <person name="Brisse S."/>
            <person name="Boekhorst J."/>
            <person name="van Hylckama Vlieg J.E."/>
            <person name="Siezen R.J."/>
        </authorList>
    </citation>
    <scope>NUCLEOTIDE SEQUENCE [LARGE SCALE GENOMIC DNA]</scope>
    <source>
        <strain evidence="2 3">Lpp126</strain>
    </source>
</reference>
<feature type="transmembrane region" description="Helical" evidence="1">
    <location>
        <begin position="159"/>
        <end position="176"/>
    </location>
</feature>
<feature type="transmembrane region" description="Helical" evidence="1">
    <location>
        <begin position="345"/>
        <end position="365"/>
    </location>
</feature>
<evidence type="ECO:0000313" key="3">
    <source>
        <dbReference type="Proteomes" id="UP000014243"/>
    </source>
</evidence>
<feature type="transmembrane region" description="Helical" evidence="1">
    <location>
        <begin position="108"/>
        <end position="126"/>
    </location>
</feature>
<feature type="transmembrane region" description="Helical" evidence="1">
    <location>
        <begin position="409"/>
        <end position="428"/>
    </location>
</feature>
<gene>
    <name evidence="2" type="ORF">Lpp126_14960</name>
</gene>
<sequence length="440" mass="49934">MIYLLLLCLLGGLSVAFILNNRDVFSPSFVFAASFVFCTAWAVAFSREWGLGLHSNTFWVLFLGVFEYIAVATFIHALFVAAKPVGQRKRADRLSGLTYIQIDSWKKIVFIIFELLTVAYISWILMKEVGTTSLPTAISTYRNSINSSIQVYTFPKPMVLMRTVTNASGYWFIYVMINNRLATKKNDYLVLSIVLLSIVSWSMLGGRNNVVNLIIGFIAILSLLIRRKNGKTWTINFKGLLVGIIVGIICLYSFQLFGSLLGRTSDSSPLEYLAKYCGAEIKNLDLFIRNGMFPNKSMPWGSQTFVNFVRLKVHYNYPLTLPFQSVNGFNLGNVYTTFYAFLYDFGYIGVGVLTAIMAAITQIVYEIAKLSKSRISPSIFVVIYGFFFSSIALSFFSDKFYEQNFLLDFAEMIILWNIFNVVFCNFNFSKSAHKITQSIY</sequence>
<keyword evidence="1" id="KW-1133">Transmembrane helix</keyword>
<keyword evidence="1" id="KW-0812">Transmembrane</keyword>
<dbReference type="AlphaFoldDB" id="S2R0I4"/>
<feature type="transmembrane region" description="Helical" evidence="1">
    <location>
        <begin position="239"/>
        <end position="261"/>
    </location>
</feature>
<evidence type="ECO:0000256" key="1">
    <source>
        <dbReference type="SAM" id="Phobius"/>
    </source>
</evidence>